<keyword evidence="1" id="KW-1133">Transmembrane helix</keyword>
<accession>A0AAN6BKD5</accession>
<protein>
    <submittedName>
        <fullName evidence="2">Uncharacterized protein</fullName>
    </submittedName>
</protein>
<keyword evidence="1" id="KW-0472">Membrane</keyword>
<organism evidence="2 3">
    <name type="scientific">Aspergillus lentulus</name>
    <dbReference type="NCBI Taxonomy" id="293939"/>
    <lineage>
        <taxon>Eukaryota</taxon>
        <taxon>Fungi</taxon>
        <taxon>Dikarya</taxon>
        <taxon>Ascomycota</taxon>
        <taxon>Pezizomycotina</taxon>
        <taxon>Eurotiomycetes</taxon>
        <taxon>Eurotiomycetidae</taxon>
        <taxon>Eurotiales</taxon>
        <taxon>Aspergillaceae</taxon>
        <taxon>Aspergillus</taxon>
        <taxon>Aspergillus subgen. Fumigati</taxon>
    </lineage>
</organism>
<comment type="caution">
    <text evidence="2">The sequence shown here is derived from an EMBL/GenBank/DDBJ whole genome shotgun (WGS) entry which is preliminary data.</text>
</comment>
<keyword evidence="1" id="KW-0812">Transmembrane</keyword>
<evidence type="ECO:0000313" key="2">
    <source>
        <dbReference type="EMBL" id="KAF4191720.1"/>
    </source>
</evidence>
<evidence type="ECO:0000256" key="1">
    <source>
        <dbReference type="SAM" id="Phobius"/>
    </source>
</evidence>
<dbReference type="Proteomes" id="UP000649114">
    <property type="component" value="Unassembled WGS sequence"/>
</dbReference>
<dbReference type="EMBL" id="JAAAPU010001255">
    <property type="protein sequence ID" value="KAF4191720.1"/>
    <property type="molecule type" value="Genomic_DNA"/>
</dbReference>
<evidence type="ECO:0000313" key="3">
    <source>
        <dbReference type="Proteomes" id="UP000649114"/>
    </source>
</evidence>
<dbReference type="AlphaFoldDB" id="A0AAN6BKD5"/>
<gene>
    <name evidence="2" type="ORF">CNMCM8927_001288</name>
</gene>
<feature type="transmembrane region" description="Helical" evidence="1">
    <location>
        <begin position="34"/>
        <end position="56"/>
    </location>
</feature>
<name>A0AAN6BKD5_ASPLE</name>
<reference evidence="2" key="2">
    <citation type="submission" date="2020-04" db="EMBL/GenBank/DDBJ databases">
        <authorList>
            <person name="Santos R.A.C."/>
            <person name="Steenwyk J.L."/>
            <person name="Rivero-Menendez O."/>
            <person name="Mead M.E."/>
            <person name="Silva L.P."/>
            <person name="Bastos R.W."/>
            <person name="Alastruey-Izquierdo A."/>
            <person name="Goldman G.H."/>
            <person name="Rokas A."/>
        </authorList>
    </citation>
    <scope>NUCLEOTIDE SEQUENCE</scope>
    <source>
        <strain evidence="2">CNM-CM8927</strain>
    </source>
</reference>
<reference evidence="2" key="1">
    <citation type="journal article" date="2020" name="bioRxiv">
        <title>Genomic and phenotypic heterogeneity of clinical isolates of the human pathogens Aspergillus fumigatus, Aspergillus lentulus and Aspergillus fumigatiaffinis.</title>
        <authorList>
            <person name="dos Santos R.A.C."/>
            <person name="Steenwyk J.L."/>
            <person name="Rivero-Menendez O."/>
            <person name="Mead M.E."/>
            <person name="Silva L.P."/>
            <person name="Bastos R.W."/>
            <person name="Alastruey-Izquierdo A."/>
            <person name="Goldman G.H."/>
            <person name="Rokas A."/>
        </authorList>
    </citation>
    <scope>NUCLEOTIDE SEQUENCE</scope>
    <source>
        <strain evidence="2">CNM-CM8927</strain>
    </source>
</reference>
<proteinExistence type="predicted"/>
<sequence>MVVSSLVRRGVELASEHLQKHPKQPSKQPPEIQLSGWLAALFFATLIAFVLISWSVSDDFRQYATA</sequence>